<dbReference type="STRING" id="1217705.F900_01528"/>
<name>N9LZM3_9GAMM</name>
<evidence type="ECO:0000313" key="1">
    <source>
        <dbReference type="EMBL" id="ENX01768.1"/>
    </source>
</evidence>
<organism evidence="1 2">
    <name type="scientific">Acinetobacter modestus</name>
    <dbReference type="NCBI Taxonomy" id="1776740"/>
    <lineage>
        <taxon>Bacteria</taxon>
        <taxon>Pseudomonadati</taxon>
        <taxon>Pseudomonadota</taxon>
        <taxon>Gammaproteobacteria</taxon>
        <taxon>Moraxellales</taxon>
        <taxon>Moraxellaceae</taxon>
        <taxon>Acinetobacter</taxon>
    </lineage>
</organism>
<dbReference type="PATRIC" id="fig|1217705.3.peg.1473"/>
<dbReference type="InterPro" id="IPR011990">
    <property type="entry name" value="TPR-like_helical_dom_sf"/>
</dbReference>
<dbReference type="HOGENOM" id="CLU_023498_0_0_6"/>
<comment type="caution">
    <text evidence="1">The sequence shown here is derived from an EMBL/GenBank/DDBJ whole genome shotgun (WGS) entry which is preliminary data.</text>
</comment>
<dbReference type="AlphaFoldDB" id="N9LZM3"/>
<accession>N9LZM3</accession>
<dbReference type="Gene3D" id="1.25.40.10">
    <property type="entry name" value="Tetratricopeptide repeat domain"/>
    <property type="match status" value="1"/>
</dbReference>
<dbReference type="eggNOG" id="ENOG5032VM8">
    <property type="taxonomic scope" value="Bacteria"/>
</dbReference>
<protein>
    <submittedName>
        <fullName evidence="1">Uncharacterized protein</fullName>
    </submittedName>
</protein>
<sequence>MLKFELLQSRFQAIQQHQPTTFDAFLLLTTKQINQEWTDNQKHTALRQFSGWTFDTSQTAFYLRLIDWLLVHVEQDSVIQHIEQQQHWYEQWLMFKLAQQSLAQNQLLAIANKLSKRPISVYHLHLLQCITNTVPCFDSLLILANFYLHQQNYDDALSSYQTLLQQYCPTLALYQTALLGLLRTLLARQKQYSPDISDVEYAFNILLAIAKHQVWNSEFEQLSQHANELVLTYSLKQGRAKATGTLSSWGRGIRLFGENLGKKLGGRESTLPYSKDVIESAPVLLTGLEIEKNLNANRQLNHAINQLLKQKLPQHEAAITALGLSAGSLWTYSQIDPTVLDAITFASSGSPDAFKDVQDIGEHTLQSAGSFTRLTGYVAEQQVAINLVREGHTVTMPDTANQAGWDLLVDGVPMQVKCSMDADYVLQHFEKYPDITVITNSELANQLGDHSLVMIDPNLSYSEIQDTTQQSLQHLDDFGAIEGLLAIPLLSIAFAAHRNYGDFSHGRVDIQQYGKNIAKDVALRSVGAGTGKVIGASIGSFFTPVGTILGAGIGAYLGGVAGGTGADALLREDVCQQRDVVVKELIAFARWFNADVVKARIQQEKQHLEDFKQRFIAPLQHGTHFSEQPIYAQFMAIQNESLQRTQDLSDWLDNQLKENEFYQAQAGWVALRESSKFFHQDMKRQIAKVNQALEKYQALVNPEKSTLTAHPSFLLQRS</sequence>
<proteinExistence type="predicted"/>
<reference evidence="1 2" key="1">
    <citation type="submission" date="2013-02" db="EMBL/GenBank/DDBJ databases">
        <title>The Genome Sequence of Acinetobacter sp. ANC 3862.</title>
        <authorList>
            <consortium name="The Broad Institute Genome Sequencing Platform"/>
            <consortium name="The Broad Institute Genome Sequencing Center for Infectious Disease"/>
            <person name="Cerqueira G."/>
            <person name="Feldgarden M."/>
            <person name="Courvalin P."/>
            <person name="Perichon B."/>
            <person name="Grillot-Courvalin C."/>
            <person name="Clermont D."/>
            <person name="Rocha E."/>
            <person name="Yoon E.-J."/>
            <person name="Nemec A."/>
            <person name="Walker B."/>
            <person name="Young S.K."/>
            <person name="Zeng Q."/>
            <person name="Gargeya S."/>
            <person name="Fitzgerald M."/>
            <person name="Haas B."/>
            <person name="Abouelleil A."/>
            <person name="Alvarado L."/>
            <person name="Arachchi H.M."/>
            <person name="Berlin A.M."/>
            <person name="Chapman S.B."/>
            <person name="Dewar J."/>
            <person name="Goldberg J."/>
            <person name="Griggs A."/>
            <person name="Gujja S."/>
            <person name="Hansen M."/>
            <person name="Howarth C."/>
            <person name="Imamovic A."/>
            <person name="Larimer J."/>
            <person name="McCowan C."/>
            <person name="Murphy C."/>
            <person name="Neiman D."/>
            <person name="Pearson M."/>
            <person name="Priest M."/>
            <person name="Roberts A."/>
            <person name="Saif S."/>
            <person name="Shea T."/>
            <person name="Sisk P."/>
            <person name="Sykes S."/>
            <person name="Wortman J."/>
            <person name="Nusbaum C."/>
            <person name="Birren B."/>
        </authorList>
    </citation>
    <scope>NUCLEOTIDE SEQUENCE [LARGE SCALE GENOMIC DNA]</scope>
    <source>
        <strain evidence="1 2">ANC 3862</strain>
    </source>
</reference>
<dbReference type="Proteomes" id="UP000013248">
    <property type="component" value="Unassembled WGS sequence"/>
</dbReference>
<evidence type="ECO:0000313" key="2">
    <source>
        <dbReference type="Proteomes" id="UP000013248"/>
    </source>
</evidence>
<dbReference type="RefSeq" id="WP_005216401.1">
    <property type="nucleotide sequence ID" value="NZ_KB850089.1"/>
</dbReference>
<dbReference type="EMBL" id="APRP01000016">
    <property type="protein sequence ID" value="ENX01768.1"/>
    <property type="molecule type" value="Genomic_DNA"/>
</dbReference>
<gene>
    <name evidence="1" type="ORF">F900_01528</name>
</gene>